<feature type="compositionally biased region" description="Low complexity" evidence="12">
    <location>
        <begin position="354"/>
        <end position="369"/>
    </location>
</feature>
<keyword evidence="10" id="KW-0010">Activator</keyword>
<dbReference type="GO" id="GO:0005634">
    <property type="term" value="C:nucleus"/>
    <property type="evidence" value="ECO:0007669"/>
    <property type="project" value="UniProtKB-SubCell"/>
</dbReference>
<dbReference type="GO" id="GO:0030015">
    <property type="term" value="C:CCR4-NOT core complex"/>
    <property type="evidence" value="ECO:0007669"/>
    <property type="project" value="UniProtKB-UniRule"/>
</dbReference>
<dbReference type="FunFam" id="2.30.30.1020:FF:000006">
    <property type="entry name" value="CCR4-NOT transcription complex, subunit 3"/>
    <property type="match status" value="1"/>
</dbReference>
<feature type="compositionally biased region" description="Low complexity" evidence="12">
    <location>
        <begin position="306"/>
        <end position="329"/>
    </location>
</feature>
<reference evidence="15 16" key="1">
    <citation type="submission" date="2019-05" db="EMBL/GenBank/DDBJ databases">
        <title>Sporisorium graminicola CBS 10092 draft sequencing and annotation.</title>
        <authorList>
            <person name="Solano-Gonzalez S."/>
            <person name="Caddick M.X."/>
            <person name="Darby A."/>
        </authorList>
    </citation>
    <scope>NUCLEOTIDE SEQUENCE [LARGE SCALE GENOMIC DNA]</scope>
    <source>
        <strain evidence="15 16">CBS 10092</strain>
    </source>
</reference>
<keyword evidence="8 10" id="KW-0804">Transcription</keyword>
<comment type="subcellular location">
    <subcellularLocation>
        <location evidence="2 10">Cytoplasm</location>
    </subcellularLocation>
    <subcellularLocation>
        <location evidence="1 10">Nucleus</location>
    </subcellularLocation>
</comment>
<evidence type="ECO:0000256" key="4">
    <source>
        <dbReference type="ARBA" id="ARBA00022490"/>
    </source>
</evidence>
<keyword evidence="11" id="KW-0175">Coiled coil</keyword>
<evidence type="ECO:0000259" key="13">
    <source>
        <dbReference type="Pfam" id="PF04065"/>
    </source>
</evidence>
<evidence type="ECO:0000256" key="2">
    <source>
        <dbReference type="ARBA" id="ARBA00004496"/>
    </source>
</evidence>
<keyword evidence="5 10" id="KW-0678">Repressor</keyword>
<organism evidence="15 16">
    <name type="scientific">Sporisorium graminicola</name>
    <dbReference type="NCBI Taxonomy" id="280036"/>
    <lineage>
        <taxon>Eukaryota</taxon>
        <taxon>Fungi</taxon>
        <taxon>Dikarya</taxon>
        <taxon>Basidiomycota</taxon>
        <taxon>Ustilaginomycotina</taxon>
        <taxon>Ustilaginomycetes</taxon>
        <taxon>Ustilaginales</taxon>
        <taxon>Ustilaginaceae</taxon>
        <taxon>Sporisorium</taxon>
    </lineage>
</organism>
<feature type="compositionally biased region" description="Low complexity" evidence="12">
    <location>
        <begin position="278"/>
        <end position="299"/>
    </location>
</feature>
<evidence type="ECO:0000256" key="7">
    <source>
        <dbReference type="ARBA" id="ARBA00023015"/>
    </source>
</evidence>
<feature type="domain" description="NOT2/NOT3/NOT5 C-terminal" evidence="14">
    <location>
        <begin position="581"/>
        <end position="708"/>
    </location>
</feature>
<gene>
    <name evidence="15" type="ORF">EX895_004167</name>
</gene>
<keyword evidence="6" id="KW-0597">Phosphoprotein</keyword>
<accession>A0A4V6ETV8</accession>
<evidence type="ECO:0000313" key="15">
    <source>
        <dbReference type="EMBL" id="TKY86879.1"/>
    </source>
</evidence>
<feature type="coiled-coil region" evidence="11">
    <location>
        <begin position="124"/>
        <end position="151"/>
    </location>
</feature>
<evidence type="ECO:0000256" key="6">
    <source>
        <dbReference type="ARBA" id="ARBA00022553"/>
    </source>
</evidence>
<dbReference type="GO" id="GO:0000932">
    <property type="term" value="C:P-body"/>
    <property type="evidence" value="ECO:0007669"/>
    <property type="project" value="UniProtKB-UniRule"/>
</dbReference>
<keyword evidence="9 10" id="KW-0539">Nucleus</keyword>
<comment type="caution">
    <text evidence="15">The sequence shown here is derived from an EMBL/GenBank/DDBJ whole genome shotgun (WGS) entry which is preliminary data.</text>
</comment>
<dbReference type="PANTHER" id="PTHR23326">
    <property type="entry name" value="CCR4 NOT-RELATED"/>
    <property type="match status" value="1"/>
</dbReference>
<dbReference type="PIRSF" id="PIRSF005290">
    <property type="entry name" value="NOT_su_3_5"/>
    <property type="match status" value="1"/>
</dbReference>
<dbReference type="Pfam" id="PF04065">
    <property type="entry name" value="Not3"/>
    <property type="match status" value="1"/>
</dbReference>
<evidence type="ECO:0000256" key="12">
    <source>
        <dbReference type="SAM" id="MobiDB-lite"/>
    </source>
</evidence>
<evidence type="ECO:0000256" key="9">
    <source>
        <dbReference type="ARBA" id="ARBA00023242"/>
    </source>
</evidence>
<dbReference type="InterPro" id="IPR040168">
    <property type="entry name" value="Not2/3/5"/>
</dbReference>
<feature type="compositionally biased region" description="Low complexity" evidence="12">
    <location>
        <begin position="486"/>
        <end position="497"/>
    </location>
</feature>
<comment type="function">
    <text evidence="10">Acts as component of the CCR4-NOT core complex, which in the nucleus seems to be a general transcription factor, and in the cytoplasm the major mRNA deadenylase involved in mRNA turnover. The NOT protein subcomplex negatively regulates the basal and activated transcription of many genes. Preferentially affects TC-type TATA element-dependent transcription. Could directly or indirectly inhibit component(s) of the general transcription machinery.</text>
</comment>
<dbReference type="KEGG" id="sgra:EX895_004167"/>
<keyword evidence="4 10" id="KW-0963">Cytoplasm</keyword>
<dbReference type="GO" id="GO:0000289">
    <property type="term" value="P:nuclear-transcribed mRNA poly(A) tail shortening"/>
    <property type="evidence" value="ECO:0007669"/>
    <property type="project" value="UniProtKB-ARBA"/>
</dbReference>
<evidence type="ECO:0000256" key="11">
    <source>
        <dbReference type="SAM" id="Coils"/>
    </source>
</evidence>
<evidence type="ECO:0000313" key="16">
    <source>
        <dbReference type="Proteomes" id="UP000306050"/>
    </source>
</evidence>
<feature type="domain" description="CCR4-Not complex component Not N-terminal" evidence="13">
    <location>
        <begin position="3"/>
        <end position="230"/>
    </location>
</feature>
<dbReference type="RefSeq" id="XP_029738864.1">
    <property type="nucleotide sequence ID" value="XM_029884763.1"/>
</dbReference>
<feature type="compositionally biased region" description="Basic and acidic residues" evidence="12">
    <location>
        <begin position="257"/>
        <end position="274"/>
    </location>
</feature>
<dbReference type="AlphaFoldDB" id="A0A4V6ETV8"/>
<keyword evidence="16" id="KW-1185">Reference proteome</keyword>
<evidence type="ECO:0000256" key="8">
    <source>
        <dbReference type="ARBA" id="ARBA00023163"/>
    </source>
</evidence>
<dbReference type="Pfam" id="PF04153">
    <property type="entry name" value="NOT2_3_5_C"/>
    <property type="match status" value="1"/>
</dbReference>
<proteinExistence type="inferred from homology"/>
<feature type="region of interest" description="Disordered" evidence="12">
    <location>
        <begin position="521"/>
        <end position="544"/>
    </location>
</feature>
<dbReference type="EMBL" id="SRRM01000015">
    <property type="protein sequence ID" value="TKY86879.1"/>
    <property type="molecule type" value="Genomic_DNA"/>
</dbReference>
<feature type="compositionally biased region" description="Low complexity" evidence="12">
    <location>
        <begin position="529"/>
        <end position="539"/>
    </location>
</feature>
<evidence type="ECO:0000256" key="3">
    <source>
        <dbReference type="ARBA" id="ARBA00007682"/>
    </source>
</evidence>
<feature type="compositionally biased region" description="Polar residues" evidence="12">
    <location>
        <begin position="435"/>
        <end position="445"/>
    </location>
</feature>
<dbReference type="Proteomes" id="UP000306050">
    <property type="component" value="Chromosome SGRAM_23"/>
</dbReference>
<dbReference type="InterPro" id="IPR007207">
    <property type="entry name" value="Not_N"/>
</dbReference>
<evidence type="ECO:0000256" key="10">
    <source>
        <dbReference type="PIRNR" id="PIRNR005290"/>
    </source>
</evidence>
<dbReference type="GO" id="GO:0006355">
    <property type="term" value="P:regulation of DNA-templated transcription"/>
    <property type="evidence" value="ECO:0007669"/>
    <property type="project" value="InterPro"/>
</dbReference>
<feature type="compositionally biased region" description="Basic and acidic residues" evidence="12">
    <location>
        <begin position="236"/>
        <end position="246"/>
    </location>
</feature>
<feature type="region of interest" description="Disordered" evidence="12">
    <location>
        <begin position="392"/>
        <end position="508"/>
    </location>
</feature>
<dbReference type="Gene3D" id="2.30.30.1020">
    <property type="entry name" value="CCR4-NOT complex subunit 2/3/5, C-terminal domain"/>
    <property type="match status" value="1"/>
</dbReference>
<evidence type="ECO:0000259" key="14">
    <source>
        <dbReference type="Pfam" id="PF04153"/>
    </source>
</evidence>
<feature type="compositionally biased region" description="Low complexity" evidence="12">
    <location>
        <begin position="392"/>
        <end position="434"/>
    </location>
</feature>
<evidence type="ECO:0000256" key="5">
    <source>
        <dbReference type="ARBA" id="ARBA00022491"/>
    </source>
</evidence>
<comment type="similarity">
    <text evidence="3 10">Belongs to the CNOT2/3/5 family.</text>
</comment>
<dbReference type="InterPro" id="IPR007282">
    <property type="entry name" value="NOT2/3/5_C"/>
</dbReference>
<evidence type="ECO:0000256" key="1">
    <source>
        <dbReference type="ARBA" id="ARBA00004123"/>
    </source>
</evidence>
<keyword evidence="7 10" id="KW-0805">Transcription regulation</keyword>
<dbReference type="InterPro" id="IPR038635">
    <property type="entry name" value="CCR4-NOT_su2/3/5_C_sf"/>
</dbReference>
<feature type="region of interest" description="Disordered" evidence="12">
    <location>
        <begin position="236"/>
        <end position="378"/>
    </location>
</feature>
<dbReference type="OrthoDB" id="293823at2759"/>
<dbReference type="GeneID" id="40727062"/>
<dbReference type="InterPro" id="IPR012270">
    <property type="entry name" value="CCR4-NOT_su3/5"/>
</dbReference>
<feature type="compositionally biased region" description="Basic and acidic residues" evidence="12">
    <location>
        <begin position="463"/>
        <end position="472"/>
    </location>
</feature>
<protein>
    <recommendedName>
        <fullName evidence="10">General negative regulator of transcription subunit</fullName>
    </recommendedName>
</protein>
<name>A0A4V6ETV8_9BASI</name>
<sequence length="711" mass="77329">MAARKLQTEIDKTLKKVAEGVEIFEDMYELLQRSTNLTQKEKMESDLKTQIKKLQRLRDQIKTWLQSNDIKDKKPLLDNRKLIETQMEKFKAIEKEMKTKAFSKEGLIAAAKMNPKDREKAEISDWLSTQVDELARQIESAEAEIETISGSGKKKKGSAKDERASQLEIANDRRNWHISRLEILLRMLENGNLETDRVTDIKEDISYFVESNTEEDFEEDEGIYDDLNLDDGEEAFGLKENDDTHSNVDSTAGMDDLSFRDIKDTPSKPRRDSLAEINSSSSTNNNSTNQATTAPTTNNNKKEETATSPVSATPAQPAASPIAPASASKKTAKKASQEPVAVPKEKAVPTANFAQAKAPPASQSAVLSPPKAPSAAPLPPIRYAAAAAAAVASSAAASAADNTAASPVTTTGSIATDSATDSAHAASSNSTSAAPGSQIQPSSAAAQPVGAPSTPAKSSVDALRNDAADKARSSSPAPPGLTKVDSTSANSNNNGAAQDGSTSGFQPAQLAASSAAASVVQPAGGGAGTAAQQAAAQKEAGTEARLPTSLTDLVSSFESAKQKSLRRDANVGLVHKSLELSFMNVPEPLDSDKPKYYVPKNPFPTPSYYPQTPASVFDNPALYSKFDVDTLFYIFYYQQGTYHQYLAAKELKKQSWRFHKQYLTWFQRHSEPQAITDEYEQGVYVYFDWEGSWCQRKKSDFRFEYRWLEDN</sequence>